<accession>A0A0G2DWL6</accession>
<dbReference type="InterPro" id="IPR016164">
    <property type="entry name" value="FAD-linked_Oxase-like_C"/>
</dbReference>
<evidence type="ECO:0000256" key="5">
    <source>
        <dbReference type="ARBA" id="ARBA00023002"/>
    </source>
</evidence>
<dbReference type="SUPFAM" id="SSF55103">
    <property type="entry name" value="FAD-linked oxidases, C-terminal domain"/>
    <property type="match status" value="1"/>
</dbReference>
<protein>
    <submittedName>
        <fullName evidence="7">Putative d-lactate dehydrogenase</fullName>
    </submittedName>
</protein>
<evidence type="ECO:0000256" key="2">
    <source>
        <dbReference type="ARBA" id="ARBA00008000"/>
    </source>
</evidence>
<dbReference type="Gene3D" id="3.40.50.720">
    <property type="entry name" value="NAD(P)-binding Rossmann-like Domain"/>
    <property type="match status" value="1"/>
</dbReference>
<dbReference type="GO" id="GO:0004458">
    <property type="term" value="F:D-lactate dehydrogenase (cytochrome) activity"/>
    <property type="evidence" value="ECO:0007669"/>
    <property type="project" value="TreeGrafter"/>
</dbReference>
<dbReference type="EMBL" id="LCWF01000197">
    <property type="protein sequence ID" value="KKY15014.1"/>
    <property type="molecule type" value="Genomic_DNA"/>
</dbReference>
<feature type="domain" description="FAD-binding PCMH-type" evidence="6">
    <location>
        <begin position="160"/>
        <end position="337"/>
    </location>
</feature>
<gene>
    <name evidence="7" type="ORF">UCRPC4_g06494</name>
</gene>
<dbReference type="GO" id="GO:0005739">
    <property type="term" value="C:mitochondrion"/>
    <property type="evidence" value="ECO:0007669"/>
    <property type="project" value="TreeGrafter"/>
</dbReference>
<dbReference type="InterPro" id="IPR006094">
    <property type="entry name" value="Oxid_FAD_bind_N"/>
</dbReference>
<sequence>MLVLKLQPTRVAQISPRSIRIVISADQQGVQIQRGHTIAIKTAKRAAHHSSKGRAENKVSLTRAIAFSIVSLGIGAFIGGHTGITQTNLNMVNGYPTGLDESSTLPLDEAREPVHNVSVANMLRARQEIEAVIGEDYIITRLDELTRHTSSPWSSHSPLPEEAPVAIVMPGSTEDVAAIVRICHRRRIPVVAFSAGTSLEGNFANTRRGICVDFSRMNKIITIHKDDLDVVVQPGVRHEELNDILAQQQLFFPPDPGPGAMIGGMIGTGCSGTNAFRYGTMKQWVISLTVVLADGTIIKTRQRPVKSSAGYDMTRLFVGSEGTLGLVTEAVLKVTVLPMNDRVAISAFPTIRSAADCVEKVVQQGIQVAAMEIIDETGMSCINASGATARKWAETPTLFFKFTGTKSSVQEQIALVKQIAELSGSKEFVFAKDQQQAEDLWGARKTMLWGAQKNKRQATDKPWVTDVAVPISRLPEIMELTKKDIAECGLPGGIVGHAGDGNFHSLIFFSEDERNIAENVVHRMVERAIQMEGTVTGEHGVGLVKRDYLVQELGQEAVDTMRKDMAEVQGPDHERAIPSELPVLVTGISGTIASHIAEQFLLYGYKVRDCSAIVQTVSVVDVTPDRSKVIDPTVTINTNALRAAAETPSVKRFLLLSSSFTTGVHQIGEAPHYDASSWNTTAIKAADEMRPPFGPYDGLTMYTAALTIREQQMWEFVEKETPHFVYNALIVCAVLGRTFDLEHQKAFPTGNVRSFYNGDLGHIEYLTTPQHFISAPDAGRSFIIAALEPKIKSARIFTHAAPFSWRRILQIEKELYDESVKAKEDKTNGKVKQWLNENPVQDNYDLSTVDNVIIRDGLRKWYGRDDFDGLRETVKENLEGLL</sequence>
<dbReference type="FunFam" id="3.30.70.2740:FF:000001">
    <property type="entry name" value="D-lactate dehydrogenase mitochondrial"/>
    <property type="match status" value="1"/>
</dbReference>
<dbReference type="Gene3D" id="3.30.70.2740">
    <property type="match status" value="1"/>
</dbReference>
<comment type="cofactor">
    <cofactor evidence="1">
        <name>FAD</name>
        <dbReference type="ChEBI" id="CHEBI:57692"/>
    </cofactor>
</comment>
<keyword evidence="4" id="KW-0274">FAD</keyword>
<reference evidence="7 8" key="2">
    <citation type="submission" date="2015-05" db="EMBL/GenBank/DDBJ databases">
        <authorList>
            <person name="Morales-Cruz A."/>
            <person name="Amrine K.C."/>
            <person name="Cantu D."/>
        </authorList>
    </citation>
    <scope>NUCLEOTIDE SEQUENCE [LARGE SCALE GENOMIC DNA]</scope>
    <source>
        <strain evidence="7">UCRPC4</strain>
    </source>
</reference>
<dbReference type="GO" id="GO:0008720">
    <property type="term" value="F:D-lactate dehydrogenase (NAD+) activity"/>
    <property type="evidence" value="ECO:0007669"/>
    <property type="project" value="TreeGrafter"/>
</dbReference>
<dbReference type="PROSITE" id="PS51387">
    <property type="entry name" value="FAD_PCMH"/>
    <property type="match status" value="1"/>
</dbReference>
<evidence type="ECO:0000259" key="6">
    <source>
        <dbReference type="PROSITE" id="PS51387"/>
    </source>
</evidence>
<dbReference type="SUPFAM" id="SSF56176">
    <property type="entry name" value="FAD-binding/transporter-associated domain-like"/>
    <property type="match status" value="1"/>
</dbReference>
<dbReference type="InterPro" id="IPR036318">
    <property type="entry name" value="FAD-bd_PCMH-like_sf"/>
</dbReference>
<dbReference type="InterPro" id="IPR016166">
    <property type="entry name" value="FAD-bd_PCMH"/>
</dbReference>
<evidence type="ECO:0000256" key="4">
    <source>
        <dbReference type="ARBA" id="ARBA00022827"/>
    </source>
</evidence>
<keyword evidence="8" id="KW-1185">Reference proteome</keyword>
<evidence type="ECO:0000256" key="1">
    <source>
        <dbReference type="ARBA" id="ARBA00001974"/>
    </source>
</evidence>
<dbReference type="InterPro" id="IPR036291">
    <property type="entry name" value="NAD(P)-bd_dom_sf"/>
</dbReference>
<dbReference type="AlphaFoldDB" id="A0A0G2DWL6"/>
<dbReference type="PANTHER" id="PTHR11748:SF116">
    <property type="entry name" value="D-LACTATE DEHYDROGENASE (CYTOCHROME) (AFU_ORTHOLOGUE AFUA_7G02560)"/>
    <property type="match status" value="1"/>
</dbReference>
<dbReference type="Pfam" id="PF02913">
    <property type="entry name" value="FAD-oxidase_C"/>
    <property type="match status" value="1"/>
</dbReference>
<keyword evidence="3" id="KW-0285">Flavoprotein</keyword>
<dbReference type="Gene3D" id="3.30.465.10">
    <property type="match status" value="1"/>
</dbReference>
<dbReference type="GO" id="GO:1903457">
    <property type="term" value="P:lactate catabolic process"/>
    <property type="evidence" value="ECO:0007669"/>
    <property type="project" value="TreeGrafter"/>
</dbReference>
<evidence type="ECO:0000313" key="7">
    <source>
        <dbReference type="EMBL" id="KKY15014.1"/>
    </source>
</evidence>
<dbReference type="Pfam" id="PF01565">
    <property type="entry name" value="FAD_binding_4"/>
    <property type="match status" value="1"/>
</dbReference>
<dbReference type="GO" id="GO:0071949">
    <property type="term" value="F:FAD binding"/>
    <property type="evidence" value="ECO:0007669"/>
    <property type="project" value="InterPro"/>
</dbReference>
<dbReference type="InterPro" id="IPR016169">
    <property type="entry name" value="FAD-bd_PCMH_sub2"/>
</dbReference>
<dbReference type="PANTHER" id="PTHR11748">
    <property type="entry name" value="D-LACTATE DEHYDROGENASE"/>
    <property type="match status" value="1"/>
</dbReference>
<proteinExistence type="inferred from homology"/>
<dbReference type="InterPro" id="IPR004113">
    <property type="entry name" value="FAD-bd_oxidored_4_C"/>
</dbReference>
<organism evidence="7 8">
    <name type="scientific">Phaeomoniella chlamydospora</name>
    <name type="common">Phaeoacremonium chlamydosporum</name>
    <dbReference type="NCBI Taxonomy" id="158046"/>
    <lineage>
        <taxon>Eukaryota</taxon>
        <taxon>Fungi</taxon>
        <taxon>Dikarya</taxon>
        <taxon>Ascomycota</taxon>
        <taxon>Pezizomycotina</taxon>
        <taxon>Eurotiomycetes</taxon>
        <taxon>Chaetothyriomycetidae</taxon>
        <taxon>Phaeomoniellales</taxon>
        <taxon>Phaeomoniellaceae</taxon>
        <taxon>Phaeomoniella</taxon>
    </lineage>
</organism>
<reference evidence="7 8" key="1">
    <citation type="submission" date="2015-05" db="EMBL/GenBank/DDBJ databases">
        <title>Distinctive expansion of gene families associated with plant cell wall degradation and secondary metabolism in the genomes of grapevine trunk pathogens.</title>
        <authorList>
            <person name="Lawrence D.P."/>
            <person name="Travadon R."/>
            <person name="Rolshausen P.E."/>
            <person name="Baumgartner K."/>
        </authorList>
    </citation>
    <scope>NUCLEOTIDE SEQUENCE [LARGE SCALE GENOMIC DNA]</scope>
    <source>
        <strain evidence="7">UCRPC4</strain>
    </source>
</reference>
<dbReference type="Proteomes" id="UP000053317">
    <property type="component" value="Unassembled WGS sequence"/>
</dbReference>
<dbReference type="SUPFAM" id="SSF51735">
    <property type="entry name" value="NAD(P)-binding Rossmann-fold domains"/>
    <property type="match status" value="1"/>
</dbReference>
<dbReference type="FunFam" id="3.30.465.10:FF:000014">
    <property type="entry name" value="D-lactate dehydrogenase (Cytochrome), putative"/>
    <property type="match status" value="1"/>
</dbReference>
<comment type="caution">
    <text evidence="7">The sequence shown here is derived from an EMBL/GenBank/DDBJ whole genome shotgun (WGS) entry which is preliminary data.</text>
</comment>
<name>A0A0G2DWL6_PHACM</name>
<keyword evidence="5" id="KW-0560">Oxidoreductase</keyword>
<evidence type="ECO:0000256" key="3">
    <source>
        <dbReference type="ARBA" id="ARBA00022630"/>
    </source>
</evidence>
<evidence type="ECO:0000313" key="8">
    <source>
        <dbReference type="Proteomes" id="UP000053317"/>
    </source>
</evidence>
<dbReference type="OrthoDB" id="7786253at2759"/>
<comment type="similarity">
    <text evidence="2">Belongs to the FAD-binding oxidoreductase/transferase type 4 family.</text>
</comment>